<proteinExistence type="predicted"/>
<dbReference type="Proteomes" id="UP001059596">
    <property type="component" value="Unassembled WGS sequence"/>
</dbReference>
<evidence type="ECO:0000313" key="2">
    <source>
        <dbReference type="EMBL" id="KAI8037767.1"/>
    </source>
</evidence>
<dbReference type="PANTHER" id="PTHR20898:SF0">
    <property type="entry name" value="DAEDALUS ON 3-RELATED"/>
    <property type="match status" value="1"/>
</dbReference>
<dbReference type="AlphaFoldDB" id="A0A9P9YIX9"/>
<sequence>MLMDMVTSKTIHRGLKVLIDTQISLDKGRSYQRIIAHILDTCGVVSSVRTSTFKSWFDSMLRHGNFMVNCPVPAGHYFLNGWKLDSQSVPHYLLPGDYRVSAHFFYGKHKSKREDFVLELVVYALLQAT</sequence>
<keyword evidence="3" id="KW-1185">Reference proteome</keyword>
<keyword evidence="1" id="KW-0732">Signal</keyword>
<evidence type="ECO:0000256" key="1">
    <source>
        <dbReference type="ARBA" id="ARBA00022729"/>
    </source>
</evidence>
<dbReference type="Gene3D" id="2.70.220.10">
    <property type="entry name" value="Ganglioside GM2 activator"/>
    <property type="match status" value="1"/>
</dbReference>
<dbReference type="Pfam" id="PF06477">
    <property type="entry name" value="DUF1091"/>
    <property type="match status" value="1"/>
</dbReference>
<dbReference type="InterPro" id="IPR036846">
    <property type="entry name" value="GM2-AP_sf"/>
</dbReference>
<name>A0A9P9YIX9_9MUSC</name>
<dbReference type="SMART" id="SM00697">
    <property type="entry name" value="DM8"/>
    <property type="match status" value="1"/>
</dbReference>
<accession>A0A9P9YIX9</accession>
<comment type="caution">
    <text evidence="2">The sequence shown here is derived from an EMBL/GenBank/DDBJ whole genome shotgun (WGS) entry which is preliminary data.</text>
</comment>
<gene>
    <name evidence="2" type="ORF">M5D96_009267</name>
</gene>
<dbReference type="InterPro" id="IPR010512">
    <property type="entry name" value="DUF1091"/>
</dbReference>
<evidence type="ECO:0000313" key="3">
    <source>
        <dbReference type="Proteomes" id="UP001059596"/>
    </source>
</evidence>
<dbReference type="SUPFAM" id="SSF63707">
    <property type="entry name" value="Ganglioside M2 (gm2) activator"/>
    <property type="match status" value="1"/>
</dbReference>
<dbReference type="PANTHER" id="PTHR20898">
    <property type="entry name" value="DAEDALUS ON 3-RELATED-RELATED"/>
    <property type="match status" value="1"/>
</dbReference>
<reference evidence="2" key="1">
    <citation type="journal article" date="2023" name="Genome Biol. Evol.">
        <title>Long-read-based Genome Assembly of Drosophila gunungcola Reveals Fewer Chemosensory Genes in Flower-breeding Species.</title>
        <authorList>
            <person name="Negi A."/>
            <person name="Liao B.Y."/>
            <person name="Yeh S.D."/>
        </authorList>
    </citation>
    <scope>NUCLEOTIDE SEQUENCE</scope>
    <source>
        <strain evidence="2">Sukarami</strain>
    </source>
</reference>
<protein>
    <submittedName>
        <fullName evidence="2">Uncharacterized protein</fullName>
    </submittedName>
</protein>
<dbReference type="EMBL" id="JAMKOV010000010">
    <property type="protein sequence ID" value="KAI8037767.1"/>
    <property type="molecule type" value="Genomic_DNA"/>
</dbReference>
<organism evidence="2 3">
    <name type="scientific">Drosophila gunungcola</name>
    <name type="common">fruit fly</name>
    <dbReference type="NCBI Taxonomy" id="103775"/>
    <lineage>
        <taxon>Eukaryota</taxon>
        <taxon>Metazoa</taxon>
        <taxon>Ecdysozoa</taxon>
        <taxon>Arthropoda</taxon>
        <taxon>Hexapoda</taxon>
        <taxon>Insecta</taxon>
        <taxon>Pterygota</taxon>
        <taxon>Neoptera</taxon>
        <taxon>Endopterygota</taxon>
        <taxon>Diptera</taxon>
        <taxon>Brachycera</taxon>
        <taxon>Muscomorpha</taxon>
        <taxon>Ephydroidea</taxon>
        <taxon>Drosophilidae</taxon>
        <taxon>Drosophila</taxon>
        <taxon>Sophophora</taxon>
    </lineage>
</organism>